<dbReference type="Pfam" id="PF06804">
    <property type="entry name" value="Lipoprotein_18"/>
    <property type="match status" value="1"/>
</dbReference>
<protein>
    <submittedName>
        <fullName evidence="1">Outer membrane protein NlpB</fullName>
    </submittedName>
</protein>
<accession>A0A2Z6EVB3</accession>
<keyword evidence="2" id="KW-1185">Reference proteome</keyword>
<dbReference type="AlphaFoldDB" id="A0A2Z6EVB3"/>
<dbReference type="EMBL" id="AP018150">
    <property type="protein sequence ID" value="BBE09361.1"/>
    <property type="molecule type" value="Genomic_DNA"/>
</dbReference>
<dbReference type="InterPro" id="IPR010653">
    <property type="entry name" value="NlpB/DapX"/>
</dbReference>
<name>A0A2Z6EVB3_9BURK</name>
<proteinExistence type="predicted"/>
<gene>
    <name evidence="1" type="ORF">MCB1EB_1200</name>
</gene>
<dbReference type="RefSeq" id="WP_052393612.1">
    <property type="nucleotide sequence ID" value="NZ_AP018150.1"/>
</dbReference>
<evidence type="ECO:0000313" key="2">
    <source>
        <dbReference type="Proteomes" id="UP000282597"/>
    </source>
</evidence>
<dbReference type="KEGG" id="mcys:MCB1EB_1200"/>
<dbReference type="Proteomes" id="UP000282597">
    <property type="component" value="Chromosome"/>
</dbReference>
<dbReference type="PROSITE" id="PS51257">
    <property type="entry name" value="PROKAR_LIPOPROTEIN"/>
    <property type="match status" value="1"/>
</dbReference>
<organism evidence="1 2">
    <name type="scientific">Mycoavidus cysteinexigens</name>
    <dbReference type="NCBI Taxonomy" id="1553431"/>
    <lineage>
        <taxon>Bacteria</taxon>
        <taxon>Pseudomonadati</taxon>
        <taxon>Pseudomonadota</taxon>
        <taxon>Betaproteobacteria</taxon>
        <taxon>Burkholderiales</taxon>
        <taxon>Burkholderiaceae</taxon>
        <taxon>Mycoavidus</taxon>
    </lineage>
</organism>
<sequence length="259" mass="29428">MKYIKPYFFVQCATVTLLMSSALTGCSTANEWFSPDRVDYKNAKAAPALTVPADLTPLQHSEYFSALTQTKIEALGTTEQRAQAKPNQLLGRTAQPVSLRLQVEADDHQRWLVVAGYTPTQLWPLLRAFWTSNGFTLTLDRPEMGLMETDWTENRAQISNDWLRRVLGQVADKLYSSGMRDRFRMLVEQNANGTTAISITHRGMEEVLIGRFQESSRWQDRARSPELETALLKRLMEQFGLTAAQAEQLNLNARRQSVK</sequence>
<evidence type="ECO:0000313" key="1">
    <source>
        <dbReference type="EMBL" id="BBE09361.1"/>
    </source>
</evidence>
<reference evidence="1 2" key="1">
    <citation type="journal article" date="2018" name="Microbes Environ.">
        <title>Comparative Genomic Insights into Endofungal Lifestyles of Two Bacterial Endosymbionts, Mycoavidus cysteinexigens and Burkholderia rhizoxinica.</title>
        <authorList>
            <person name="Sharmin D."/>
            <person name="Guo Y."/>
            <person name="Nishizawa T."/>
            <person name="Ohshima S."/>
            <person name="Sato Y."/>
            <person name="Takashima Y."/>
            <person name="Narisawa K."/>
            <person name="Ohta H."/>
        </authorList>
    </citation>
    <scope>NUCLEOTIDE SEQUENCE [LARGE SCALE GENOMIC DNA]</scope>
    <source>
        <strain evidence="1 2">B1-EB</strain>
    </source>
</reference>